<dbReference type="Gene3D" id="1.20.5.170">
    <property type="match status" value="1"/>
</dbReference>
<feature type="region of interest" description="Disordered" evidence="1">
    <location>
        <begin position="323"/>
        <end position="342"/>
    </location>
</feature>
<dbReference type="GO" id="GO:0003700">
    <property type="term" value="F:DNA-binding transcription factor activity"/>
    <property type="evidence" value="ECO:0007669"/>
    <property type="project" value="InterPro"/>
</dbReference>
<dbReference type="Proteomes" id="UP000799536">
    <property type="component" value="Unassembled WGS sequence"/>
</dbReference>
<dbReference type="AlphaFoldDB" id="A0A9P4MS85"/>
<feature type="region of interest" description="Disordered" evidence="1">
    <location>
        <begin position="1"/>
        <end position="30"/>
    </location>
</feature>
<evidence type="ECO:0000313" key="3">
    <source>
        <dbReference type="EMBL" id="KAF2201231.1"/>
    </source>
</evidence>
<accession>A0A9P4MS85</accession>
<dbReference type="CDD" id="cd14688">
    <property type="entry name" value="bZIP_YAP"/>
    <property type="match status" value="1"/>
</dbReference>
<evidence type="ECO:0000259" key="2">
    <source>
        <dbReference type="PROSITE" id="PS00036"/>
    </source>
</evidence>
<sequence>MASENQPPVKRGRTAASERGYLSPTEELSQVASLVERRRVQNRISQRNYRNKIRTRLEKLEALVESNKAQKEGRSTSSGTVTPPASTTHSRTPSEYSTAAPGSYSHSQTIPNDPTKSTQQQFDFCKCMLEPQSFFNINGTDFEPMCQCPHAKRIQQINQPSGQGHHGHLDTLTPVSTFLDTDGTEHLYGTFPSPEPLQCPSPSTMHVDIPNPEIPITTSMSNQTTLSPSTEPLSMLTIDPTSRPQFPSRLQYPYHLSMSTTMVPMGFVPIPTSDYTIQDSSTGRASPMQPYLIQDSRSQPSTPPAGPIQSFMWVPTPIMMVPVQHPMHPQQSGSAPGSEGGS</sequence>
<reference evidence="3" key="1">
    <citation type="journal article" date="2020" name="Stud. Mycol.">
        <title>101 Dothideomycetes genomes: a test case for predicting lifestyles and emergence of pathogens.</title>
        <authorList>
            <person name="Haridas S."/>
            <person name="Albert R."/>
            <person name="Binder M."/>
            <person name="Bloem J."/>
            <person name="Labutti K."/>
            <person name="Salamov A."/>
            <person name="Andreopoulos B."/>
            <person name="Baker S."/>
            <person name="Barry K."/>
            <person name="Bills G."/>
            <person name="Bluhm B."/>
            <person name="Cannon C."/>
            <person name="Castanera R."/>
            <person name="Culley D."/>
            <person name="Daum C."/>
            <person name="Ezra D."/>
            <person name="Gonzalez J."/>
            <person name="Henrissat B."/>
            <person name="Kuo A."/>
            <person name="Liang C."/>
            <person name="Lipzen A."/>
            <person name="Lutzoni F."/>
            <person name="Magnuson J."/>
            <person name="Mondo S."/>
            <person name="Nolan M."/>
            <person name="Ohm R."/>
            <person name="Pangilinan J."/>
            <person name="Park H.-J."/>
            <person name="Ramirez L."/>
            <person name="Alfaro M."/>
            <person name="Sun H."/>
            <person name="Tritt A."/>
            <person name="Yoshinaga Y."/>
            <person name="Zwiers L.-H."/>
            <person name="Turgeon B."/>
            <person name="Goodwin S."/>
            <person name="Spatafora J."/>
            <person name="Crous P."/>
            <person name="Grigoriev I."/>
        </authorList>
    </citation>
    <scope>NUCLEOTIDE SEQUENCE</scope>
    <source>
        <strain evidence="3">ATCC 74209</strain>
    </source>
</reference>
<gene>
    <name evidence="3" type="ORF">GQ43DRAFT_480895</name>
</gene>
<dbReference type="PANTHER" id="PTHR39607">
    <property type="entry name" value="XANTHOCILLIN BIOSYNTHESIS CLUSTER TRANSCRIPTION FACTOR XANC-RELATED"/>
    <property type="match status" value="1"/>
</dbReference>
<dbReference type="InterPro" id="IPR004827">
    <property type="entry name" value="bZIP"/>
</dbReference>
<protein>
    <recommendedName>
        <fullName evidence="2">BZIP domain-containing protein</fullName>
    </recommendedName>
</protein>
<dbReference type="PANTHER" id="PTHR39607:SF1">
    <property type="entry name" value="B-ZIP TRANSCRIPTION FACTOR (EUROFUNG)"/>
    <property type="match status" value="1"/>
</dbReference>
<dbReference type="OrthoDB" id="194358at2759"/>
<evidence type="ECO:0000256" key="1">
    <source>
        <dbReference type="SAM" id="MobiDB-lite"/>
    </source>
</evidence>
<dbReference type="EMBL" id="ML993985">
    <property type="protein sequence ID" value="KAF2201231.1"/>
    <property type="molecule type" value="Genomic_DNA"/>
</dbReference>
<feature type="compositionally biased region" description="Polar residues" evidence="1">
    <location>
        <begin position="104"/>
        <end position="117"/>
    </location>
</feature>
<feature type="domain" description="BZIP" evidence="2">
    <location>
        <begin position="37"/>
        <end position="52"/>
    </location>
</feature>
<name>A0A9P4MS85_9PLEO</name>
<dbReference type="InterPro" id="IPR052635">
    <property type="entry name" value="Sec_Metab_Biosynth_Reg"/>
</dbReference>
<dbReference type="PROSITE" id="PS00036">
    <property type="entry name" value="BZIP_BASIC"/>
    <property type="match status" value="1"/>
</dbReference>
<feature type="compositionally biased region" description="Polar residues" evidence="1">
    <location>
        <begin position="75"/>
        <end position="97"/>
    </location>
</feature>
<comment type="caution">
    <text evidence="3">The sequence shown here is derived from an EMBL/GenBank/DDBJ whole genome shotgun (WGS) entry which is preliminary data.</text>
</comment>
<evidence type="ECO:0000313" key="4">
    <source>
        <dbReference type="Proteomes" id="UP000799536"/>
    </source>
</evidence>
<proteinExistence type="predicted"/>
<organism evidence="3 4">
    <name type="scientific">Delitschia confertaspora ATCC 74209</name>
    <dbReference type="NCBI Taxonomy" id="1513339"/>
    <lineage>
        <taxon>Eukaryota</taxon>
        <taxon>Fungi</taxon>
        <taxon>Dikarya</taxon>
        <taxon>Ascomycota</taxon>
        <taxon>Pezizomycotina</taxon>
        <taxon>Dothideomycetes</taxon>
        <taxon>Pleosporomycetidae</taxon>
        <taxon>Pleosporales</taxon>
        <taxon>Delitschiaceae</taxon>
        <taxon>Delitschia</taxon>
    </lineage>
</organism>
<feature type="compositionally biased region" description="Basic and acidic residues" evidence="1">
    <location>
        <begin position="64"/>
        <end position="74"/>
    </location>
</feature>
<keyword evidence="4" id="KW-1185">Reference proteome</keyword>
<feature type="region of interest" description="Disordered" evidence="1">
    <location>
        <begin position="64"/>
        <end position="117"/>
    </location>
</feature>